<feature type="transmembrane region" description="Helical" evidence="2">
    <location>
        <begin position="964"/>
        <end position="982"/>
    </location>
</feature>
<reference evidence="3 4" key="1">
    <citation type="submission" date="2020-03" db="EMBL/GenBank/DDBJ databases">
        <title>WGS of actinomycetes isolated from Thailand.</title>
        <authorList>
            <person name="Thawai C."/>
        </authorList>
    </citation>
    <scope>NUCLEOTIDE SEQUENCE [LARGE SCALE GENOMIC DNA]</scope>
    <source>
        <strain evidence="3 4">PLAI 1-29</strain>
    </source>
</reference>
<proteinExistence type="predicted"/>
<keyword evidence="2" id="KW-0472">Membrane</keyword>
<dbReference type="EMBL" id="JAATEN010000004">
    <property type="protein sequence ID" value="NJQ00135.1"/>
    <property type="molecule type" value="Genomic_DNA"/>
</dbReference>
<evidence type="ECO:0000313" key="4">
    <source>
        <dbReference type="Proteomes" id="UP000695264"/>
    </source>
</evidence>
<feature type="transmembrane region" description="Helical" evidence="2">
    <location>
        <begin position="931"/>
        <end position="952"/>
    </location>
</feature>
<feature type="transmembrane region" description="Helical" evidence="2">
    <location>
        <begin position="706"/>
        <end position="723"/>
    </location>
</feature>
<comment type="caution">
    <text evidence="3">The sequence shown here is derived from an EMBL/GenBank/DDBJ whole genome shotgun (WGS) entry which is preliminary data.</text>
</comment>
<feature type="transmembrane region" description="Helical" evidence="2">
    <location>
        <begin position="1036"/>
        <end position="1056"/>
    </location>
</feature>
<feature type="compositionally biased region" description="Low complexity" evidence="1">
    <location>
        <begin position="469"/>
        <end position="480"/>
    </location>
</feature>
<feature type="transmembrane region" description="Helical" evidence="2">
    <location>
        <begin position="743"/>
        <end position="761"/>
    </location>
</feature>
<feature type="transmembrane region" description="Helical" evidence="2">
    <location>
        <begin position="568"/>
        <end position="586"/>
    </location>
</feature>
<dbReference type="Proteomes" id="UP000695264">
    <property type="component" value="Unassembled WGS sequence"/>
</dbReference>
<feature type="compositionally biased region" description="Gly residues" evidence="1">
    <location>
        <begin position="445"/>
        <end position="468"/>
    </location>
</feature>
<evidence type="ECO:0000256" key="2">
    <source>
        <dbReference type="SAM" id="Phobius"/>
    </source>
</evidence>
<dbReference type="RefSeq" id="WP_168100766.1">
    <property type="nucleotide sequence ID" value="NZ_JAATEN010000004.1"/>
</dbReference>
<organism evidence="3 4">
    <name type="scientific">Streptomyces zingiberis</name>
    <dbReference type="NCBI Taxonomy" id="2053010"/>
    <lineage>
        <taxon>Bacteria</taxon>
        <taxon>Bacillati</taxon>
        <taxon>Actinomycetota</taxon>
        <taxon>Actinomycetes</taxon>
        <taxon>Kitasatosporales</taxon>
        <taxon>Streptomycetaceae</taxon>
        <taxon>Streptomyces</taxon>
    </lineage>
</organism>
<gene>
    <name evidence="3" type="ORF">HCK00_06190</name>
</gene>
<evidence type="ECO:0000256" key="1">
    <source>
        <dbReference type="SAM" id="MobiDB-lite"/>
    </source>
</evidence>
<feature type="transmembrane region" description="Helical" evidence="2">
    <location>
        <begin position="643"/>
        <end position="665"/>
    </location>
</feature>
<keyword evidence="2" id="KW-1133">Transmembrane helix</keyword>
<feature type="transmembrane region" description="Helical" evidence="2">
    <location>
        <begin position="892"/>
        <end position="911"/>
    </location>
</feature>
<accession>A0ABX1BQX5</accession>
<feature type="transmembrane region" description="Helical" evidence="2">
    <location>
        <begin position="606"/>
        <end position="631"/>
    </location>
</feature>
<keyword evidence="2" id="KW-0812">Transmembrane</keyword>
<feature type="region of interest" description="Disordered" evidence="1">
    <location>
        <begin position="437"/>
        <end position="509"/>
    </location>
</feature>
<keyword evidence="4" id="KW-1185">Reference proteome</keyword>
<sequence length="1079" mass="115574">MDGLRGARAEASIRLTRDHHVSGEVAVSTEVTVRVPAAWPLGHHLLLSETAAPYREALACLLGGDPGEAGGQGRDGTPEVTVVKGGTEVRSPLFARLATRTGDDETMVGPWSVRQRDGRWHVRLQPAKALERVVWTRITVDPGWPGAVRASPPPDTGTAGKALVWRSEDGGAKDDGAGAAPRPEVTIPFPGDEVDGDMTDLAVRCAVDRLRGARAEASIRLLHDGRVHTKITSELTVRVPAVWPLAPDLLLSRDSEAYRRAMGCLLRGDTPGDLWGDGRFREWRTSEPEVTPVRDGFRVRSATYSWIDTQDGDDDLLLGPWRVRTGVRHWRVRFQPSEALLPAGWSRISVDPGSPGADEASPAPAERADGTALVWKPAGAGQPAGSPPDISVGLTPDWQRSWAARSSQPPFSVLSGAGELLSYLVVSGLLIHAAGAASRRRTGSAGPGPGGGPTGSGDAAGDGGGGSPPGTRTAAPAARGRPLRRRLRRALAPPPPGPPGAPRGRERADAEAFRSLRRWGWAVLPVALVVEGDDLLFNQVGWSYPDALVWGTAPGLVLLLFARPPRPVVAAGAVLLAVPLLGAWVMEQRADELAAGAAWLSPGAQLAGVLAVQGCGLALCLLGFTAAGWRLARDGGLHRGRLLLRWAVPAVLGVLVFAAVGWALASERNFRRYTWLRPHEELAFGEGHTTFLTEDAAWFASVGQDWLFAYLWVLTGVAILGALKASVEPVRVSPLERRPERLLVLVFFPVVVGIDLGWYAGNGALCWVWVFLHMAALRLMAAAGARRAVLGLRLEGSEERLETTVTGERRALLMGRARRYREIHATLRRLDQGQADDTAVERRALERELSELHDWTDSAGTACRLPGRISVVDAALALGPENTWWANGRRGALLAAFFGLPASALTTWASAVRGDAWTNALHYGFGLPDTVLTFLYWQLGWVGAGFVLGALWRVLPGRRGAVKALPVAAAFGLPLALDAVVARVMNESQSSHPLYAAAMLLVLTLTGIAVDLETFRGERRYWQSRLGLLLSVYQMRYLSLQFAYVLVQIAGVITVWDFFTDTGGPPPAVPGSGEKGADG</sequence>
<dbReference type="InterPro" id="IPR046176">
    <property type="entry name" value="DUF6185"/>
</dbReference>
<name>A0ABX1BQX5_9ACTN</name>
<feature type="transmembrane region" description="Helical" evidence="2">
    <location>
        <begin position="994"/>
        <end position="1015"/>
    </location>
</feature>
<protein>
    <submittedName>
        <fullName evidence="3">Uncharacterized protein</fullName>
    </submittedName>
</protein>
<evidence type="ECO:0000313" key="3">
    <source>
        <dbReference type="EMBL" id="NJQ00135.1"/>
    </source>
</evidence>
<feature type="compositionally biased region" description="Pro residues" evidence="1">
    <location>
        <begin position="492"/>
        <end position="501"/>
    </location>
</feature>
<dbReference type="Pfam" id="PF19683">
    <property type="entry name" value="DUF6185"/>
    <property type="match status" value="3"/>
</dbReference>